<dbReference type="OrthoDB" id="10566568at2759"/>
<name>A0A6A6WWS3_9PLEO</name>
<evidence type="ECO:0000256" key="1">
    <source>
        <dbReference type="SAM" id="SignalP"/>
    </source>
</evidence>
<feature type="chain" id="PRO_5025367540" description="Lytic polysaccharide monooxygenase" evidence="1">
    <location>
        <begin position="20"/>
        <end position="213"/>
    </location>
</feature>
<keyword evidence="3" id="KW-1185">Reference proteome</keyword>
<protein>
    <recommendedName>
        <fullName evidence="4">Lytic polysaccharide monooxygenase</fullName>
    </recommendedName>
</protein>
<dbReference type="AlphaFoldDB" id="A0A6A6WWS3"/>
<sequence length="213" mass="23202">MRTTFLIATIMNGLFQVQGAIYNNAVTDSYDDLGTTFLHYPPLELISDGGVIYNSFNYYTSDSSTLQIAGLRRVSGSNAAVLIQSSTGSIATTGRCVKLQDFWFGCSALNGIPSENIPMQCNLTLTAYKADGTVAKKQDFLYTPNNRVLADMKHEIVEFPGARVIYVETSIMIDGWAIPAGPTADEFSAASFDNVTYTQYEGNSQEAQQSCGF</sequence>
<gene>
    <name evidence="2" type="ORF">K505DRAFT_366563</name>
</gene>
<proteinExistence type="predicted"/>
<evidence type="ECO:0000313" key="2">
    <source>
        <dbReference type="EMBL" id="KAF2788348.1"/>
    </source>
</evidence>
<organism evidence="2 3">
    <name type="scientific">Melanomma pulvis-pyrius CBS 109.77</name>
    <dbReference type="NCBI Taxonomy" id="1314802"/>
    <lineage>
        <taxon>Eukaryota</taxon>
        <taxon>Fungi</taxon>
        <taxon>Dikarya</taxon>
        <taxon>Ascomycota</taxon>
        <taxon>Pezizomycotina</taxon>
        <taxon>Dothideomycetes</taxon>
        <taxon>Pleosporomycetidae</taxon>
        <taxon>Pleosporales</taxon>
        <taxon>Melanommataceae</taxon>
        <taxon>Melanomma</taxon>
    </lineage>
</organism>
<accession>A0A6A6WWS3</accession>
<evidence type="ECO:0008006" key="4">
    <source>
        <dbReference type="Google" id="ProtNLM"/>
    </source>
</evidence>
<reference evidence="2" key="1">
    <citation type="journal article" date="2020" name="Stud. Mycol.">
        <title>101 Dothideomycetes genomes: a test case for predicting lifestyles and emergence of pathogens.</title>
        <authorList>
            <person name="Haridas S."/>
            <person name="Albert R."/>
            <person name="Binder M."/>
            <person name="Bloem J."/>
            <person name="Labutti K."/>
            <person name="Salamov A."/>
            <person name="Andreopoulos B."/>
            <person name="Baker S."/>
            <person name="Barry K."/>
            <person name="Bills G."/>
            <person name="Bluhm B."/>
            <person name="Cannon C."/>
            <person name="Castanera R."/>
            <person name="Culley D."/>
            <person name="Daum C."/>
            <person name="Ezra D."/>
            <person name="Gonzalez J."/>
            <person name="Henrissat B."/>
            <person name="Kuo A."/>
            <person name="Liang C."/>
            <person name="Lipzen A."/>
            <person name="Lutzoni F."/>
            <person name="Magnuson J."/>
            <person name="Mondo S."/>
            <person name="Nolan M."/>
            <person name="Ohm R."/>
            <person name="Pangilinan J."/>
            <person name="Park H.-J."/>
            <person name="Ramirez L."/>
            <person name="Alfaro M."/>
            <person name="Sun H."/>
            <person name="Tritt A."/>
            <person name="Yoshinaga Y."/>
            <person name="Zwiers L.-H."/>
            <person name="Turgeon B."/>
            <person name="Goodwin S."/>
            <person name="Spatafora J."/>
            <person name="Crous P."/>
            <person name="Grigoriev I."/>
        </authorList>
    </citation>
    <scope>NUCLEOTIDE SEQUENCE</scope>
    <source>
        <strain evidence="2">CBS 109.77</strain>
    </source>
</reference>
<evidence type="ECO:0000313" key="3">
    <source>
        <dbReference type="Proteomes" id="UP000799757"/>
    </source>
</evidence>
<keyword evidence="1" id="KW-0732">Signal</keyword>
<dbReference type="EMBL" id="MU002224">
    <property type="protein sequence ID" value="KAF2788348.1"/>
    <property type="molecule type" value="Genomic_DNA"/>
</dbReference>
<feature type="signal peptide" evidence="1">
    <location>
        <begin position="1"/>
        <end position="19"/>
    </location>
</feature>
<dbReference type="Proteomes" id="UP000799757">
    <property type="component" value="Unassembled WGS sequence"/>
</dbReference>